<dbReference type="PANTHER" id="PTHR31988">
    <property type="entry name" value="ESTERASE, PUTATIVE (DUF303)-RELATED"/>
    <property type="match status" value="1"/>
</dbReference>
<proteinExistence type="predicted"/>
<accession>A0A1J6KHT3</accession>
<organism evidence="3 4">
    <name type="scientific">Nicotiana attenuata</name>
    <name type="common">Coyote tobacco</name>
    <dbReference type="NCBI Taxonomy" id="49451"/>
    <lineage>
        <taxon>Eukaryota</taxon>
        <taxon>Viridiplantae</taxon>
        <taxon>Streptophyta</taxon>
        <taxon>Embryophyta</taxon>
        <taxon>Tracheophyta</taxon>
        <taxon>Spermatophyta</taxon>
        <taxon>Magnoliopsida</taxon>
        <taxon>eudicotyledons</taxon>
        <taxon>Gunneridae</taxon>
        <taxon>Pentapetalae</taxon>
        <taxon>asterids</taxon>
        <taxon>lamiids</taxon>
        <taxon>Solanales</taxon>
        <taxon>Solanaceae</taxon>
        <taxon>Nicotianoideae</taxon>
        <taxon>Nicotianeae</taxon>
        <taxon>Nicotiana</taxon>
    </lineage>
</organism>
<protein>
    <submittedName>
        <fullName evidence="3">Carbohydrate esterase</fullName>
    </submittedName>
</protein>
<gene>
    <name evidence="3" type="ORF">A4A49_64518</name>
</gene>
<dbReference type="InterPro" id="IPR036514">
    <property type="entry name" value="SGNH_hydro_sf"/>
</dbReference>
<dbReference type="InterPro" id="IPR005181">
    <property type="entry name" value="SASA"/>
</dbReference>
<dbReference type="Gramene" id="OIT18881">
    <property type="protein sequence ID" value="OIT18881"/>
    <property type="gene ID" value="A4A49_64518"/>
</dbReference>
<evidence type="ECO:0000256" key="1">
    <source>
        <dbReference type="ARBA" id="ARBA00022801"/>
    </source>
</evidence>
<reference evidence="3" key="1">
    <citation type="submission" date="2016-11" db="EMBL/GenBank/DDBJ databases">
        <title>The genome of Nicotiana attenuata.</title>
        <authorList>
            <person name="Xu S."/>
            <person name="Brockmoeller T."/>
            <person name="Gaquerel E."/>
            <person name="Navarro A."/>
            <person name="Kuhl H."/>
            <person name="Gase K."/>
            <person name="Ling Z."/>
            <person name="Zhou W."/>
            <person name="Kreitzer C."/>
            <person name="Stanke M."/>
            <person name="Tang H."/>
            <person name="Lyons E."/>
            <person name="Pandey P."/>
            <person name="Pandey S.P."/>
            <person name="Timmermann B."/>
            <person name="Baldwin I.T."/>
        </authorList>
    </citation>
    <scope>NUCLEOTIDE SEQUENCE [LARGE SCALE GENOMIC DNA]</scope>
    <source>
        <strain evidence="3">UT</strain>
    </source>
</reference>
<dbReference type="STRING" id="49451.A0A1J6KHT3"/>
<dbReference type="Proteomes" id="UP000187609">
    <property type="component" value="Unassembled WGS sequence"/>
</dbReference>
<evidence type="ECO:0000313" key="4">
    <source>
        <dbReference type="Proteomes" id="UP000187609"/>
    </source>
</evidence>
<evidence type="ECO:0000259" key="2">
    <source>
        <dbReference type="Pfam" id="PF03629"/>
    </source>
</evidence>
<dbReference type="PANTHER" id="PTHR31988:SF24">
    <property type="entry name" value="HYDROLASE"/>
    <property type="match status" value="1"/>
</dbReference>
<dbReference type="InterPro" id="IPR052940">
    <property type="entry name" value="Carb_Esterase_6"/>
</dbReference>
<dbReference type="EMBL" id="MJEQ01015268">
    <property type="protein sequence ID" value="OIT18881.1"/>
    <property type="molecule type" value="Genomic_DNA"/>
</dbReference>
<feature type="domain" description="Sialate O-acetylesterase" evidence="2">
    <location>
        <begin position="1"/>
        <end position="90"/>
    </location>
</feature>
<comment type="caution">
    <text evidence="3">The sequence shown here is derived from an EMBL/GenBank/DDBJ whole genome shotgun (WGS) entry which is preliminary data.</text>
</comment>
<name>A0A1J6KHT3_NICAT</name>
<dbReference type="SMR" id="A0A1J6KHT3"/>
<feature type="non-terminal residue" evidence="3">
    <location>
        <position position="90"/>
    </location>
</feature>
<sequence>MAGRGGVVDKVWDGYVPPESCRNPAILRLNKNSIWEVAQEPLLGPLHYDIDLNKTCGIGPTMVFSNDILEKDPEFGIIELVPCAAGGTSI</sequence>
<dbReference type="GO" id="GO:0016787">
    <property type="term" value="F:hydrolase activity"/>
    <property type="evidence" value="ECO:0007669"/>
    <property type="project" value="UniProtKB-KW"/>
</dbReference>
<dbReference type="Gene3D" id="3.40.50.1110">
    <property type="entry name" value="SGNH hydrolase"/>
    <property type="match status" value="1"/>
</dbReference>
<evidence type="ECO:0000313" key="3">
    <source>
        <dbReference type="EMBL" id="OIT18881.1"/>
    </source>
</evidence>
<dbReference type="OMA" id="DKVWDGY"/>
<dbReference type="Pfam" id="PF03629">
    <property type="entry name" value="SASA"/>
    <property type="match status" value="1"/>
</dbReference>
<keyword evidence="4" id="KW-1185">Reference proteome</keyword>
<keyword evidence="1" id="KW-0378">Hydrolase</keyword>
<dbReference type="SUPFAM" id="SSF52266">
    <property type="entry name" value="SGNH hydrolase"/>
    <property type="match status" value="1"/>
</dbReference>
<dbReference type="AlphaFoldDB" id="A0A1J6KHT3"/>